<keyword evidence="3" id="KW-0053">Apoptosis</keyword>
<dbReference type="InterPro" id="IPR029030">
    <property type="entry name" value="Caspase-like_dom_sf"/>
</dbReference>
<keyword evidence="2" id="KW-0645">Protease</keyword>
<dbReference type="InterPro" id="IPR052039">
    <property type="entry name" value="Caspase-related_regulators"/>
</dbReference>
<dbReference type="GO" id="GO:0006508">
    <property type="term" value="P:proteolysis"/>
    <property type="evidence" value="ECO:0007669"/>
    <property type="project" value="UniProtKB-KW"/>
</dbReference>
<proteinExistence type="inferred from homology"/>
<evidence type="ECO:0000256" key="4">
    <source>
        <dbReference type="ARBA" id="ARBA00022801"/>
    </source>
</evidence>
<evidence type="ECO:0008006" key="12">
    <source>
        <dbReference type="Google" id="ProtNLM"/>
    </source>
</evidence>
<evidence type="ECO:0000313" key="10">
    <source>
        <dbReference type="EMBL" id="KAI1883549.1"/>
    </source>
</evidence>
<dbReference type="InterPro" id="IPR001309">
    <property type="entry name" value="Pept_C14_p20"/>
</dbReference>
<evidence type="ECO:0000256" key="3">
    <source>
        <dbReference type="ARBA" id="ARBA00022703"/>
    </source>
</evidence>
<dbReference type="PROSITE" id="PS50208">
    <property type="entry name" value="CASPASE_P20"/>
    <property type="match status" value="1"/>
</dbReference>
<comment type="caution">
    <text evidence="10">The sequence shown here is derived from an EMBL/GenBank/DDBJ whole genome shotgun (WGS) entry which is preliminary data.</text>
</comment>
<dbReference type="GO" id="GO:0006915">
    <property type="term" value="P:apoptotic process"/>
    <property type="evidence" value="ECO:0007669"/>
    <property type="project" value="UniProtKB-KW"/>
</dbReference>
<comment type="similarity">
    <text evidence="1 7">Belongs to the peptidase C14A family.</text>
</comment>
<protein>
    <recommendedName>
        <fullName evidence="12">Caspase-3</fullName>
    </recommendedName>
</protein>
<feature type="domain" description="Caspase family p10" evidence="8">
    <location>
        <begin position="167"/>
        <end position="253"/>
    </location>
</feature>
<evidence type="ECO:0000313" key="11">
    <source>
        <dbReference type="Proteomes" id="UP000829720"/>
    </source>
</evidence>
<dbReference type="FunFam" id="3.40.50.1460:FF:000001">
    <property type="entry name" value="Caspase-3 preproprotein"/>
    <property type="match status" value="1"/>
</dbReference>
<dbReference type="GO" id="GO:0004197">
    <property type="term" value="F:cysteine-type endopeptidase activity"/>
    <property type="evidence" value="ECO:0007669"/>
    <property type="project" value="InterPro"/>
</dbReference>
<dbReference type="PANTHER" id="PTHR22576:SF41">
    <property type="entry name" value="CASPASE 14, APOPTOSIS-RELATED CYSTEINE PEPTIDASE"/>
    <property type="match status" value="1"/>
</dbReference>
<name>A0A8T3CEV0_9TELE</name>
<dbReference type="SUPFAM" id="SSF52129">
    <property type="entry name" value="Caspase-like"/>
    <property type="match status" value="1"/>
</dbReference>
<dbReference type="InterPro" id="IPR002138">
    <property type="entry name" value="Pept_C14_p10"/>
</dbReference>
<evidence type="ECO:0000256" key="6">
    <source>
        <dbReference type="ARBA" id="ARBA00023145"/>
    </source>
</evidence>
<dbReference type="PROSITE" id="PS01122">
    <property type="entry name" value="CASPASE_CYS"/>
    <property type="match status" value="1"/>
</dbReference>
<accession>A0A8T3CEV0</accession>
<keyword evidence="6" id="KW-0865">Zymogen</keyword>
<keyword evidence="4" id="KW-0378">Hydrolase</keyword>
<dbReference type="Pfam" id="PF00656">
    <property type="entry name" value="Peptidase_C14"/>
    <property type="match status" value="1"/>
</dbReference>
<dbReference type="CDD" id="cd00032">
    <property type="entry name" value="CASc"/>
    <property type="match status" value="1"/>
</dbReference>
<reference evidence="10" key="1">
    <citation type="submission" date="2021-01" db="EMBL/GenBank/DDBJ databases">
        <authorList>
            <person name="Zahm M."/>
            <person name="Roques C."/>
            <person name="Cabau C."/>
            <person name="Klopp C."/>
            <person name="Donnadieu C."/>
            <person name="Jouanno E."/>
            <person name="Lampietro C."/>
            <person name="Louis A."/>
            <person name="Herpin A."/>
            <person name="Echchiki A."/>
            <person name="Berthelot C."/>
            <person name="Parey E."/>
            <person name="Roest-Crollius H."/>
            <person name="Braasch I."/>
            <person name="Postlethwait J."/>
            <person name="Bobe J."/>
            <person name="Montfort J."/>
            <person name="Bouchez O."/>
            <person name="Begum T."/>
            <person name="Mejri S."/>
            <person name="Adams A."/>
            <person name="Chen W.-J."/>
            <person name="Guiguen Y."/>
        </authorList>
    </citation>
    <scope>NUCLEOTIDE SEQUENCE</scope>
    <source>
        <tissue evidence="10">Blood</tissue>
    </source>
</reference>
<sequence length="258" mass="29614">MEKKSFEENPHLFQYSRGYKHMGTCLIINNKTFSVMNPRDGTERDEKLLQDTFESLGFSVQVKNDLPVNDMLKALQTVSEEDHGERACFVCVLLSHGGKGTIMGTDHPTSLQKLTSLLTAERCPSLKGKPKLFFIQACRGFEYDPGVETDSVEAMDEEAVEMYEIPEKDFLCSHSTTQGYYSWRNPRTGSIYIKELCEMLTQHRDLEITKMLTRVNHKVALDFESCTYNWESNRKKQMPCFMSTLTKELFLTAQDPSI</sequence>
<keyword evidence="5" id="KW-0788">Thiol protease</keyword>
<evidence type="ECO:0000259" key="8">
    <source>
        <dbReference type="PROSITE" id="PS50207"/>
    </source>
</evidence>
<dbReference type="InterPro" id="IPR015917">
    <property type="entry name" value="Pept_C14A"/>
</dbReference>
<feature type="domain" description="Caspase family p20" evidence="9">
    <location>
        <begin position="21"/>
        <end position="142"/>
    </location>
</feature>
<dbReference type="PROSITE" id="PS01121">
    <property type="entry name" value="CASPASE_HIS"/>
    <property type="match status" value="1"/>
</dbReference>
<dbReference type="AlphaFoldDB" id="A0A8T3CEV0"/>
<evidence type="ECO:0000256" key="7">
    <source>
        <dbReference type="RuleBase" id="RU003971"/>
    </source>
</evidence>
<evidence type="ECO:0000256" key="1">
    <source>
        <dbReference type="ARBA" id="ARBA00010134"/>
    </source>
</evidence>
<dbReference type="Proteomes" id="UP000829720">
    <property type="component" value="Unassembled WGS sequence"/>
</dbReference>
<evidence type="ECO:0000259" key="9">
    <source>
        <dbReference type="PROSITE" id="PS50208"/>
    </source>
</evidence>
<evidence type="ECO:0000256" key="5">
    <source>
        <dbReference type="ARBA" id="ARBA00022807"/>
    </source>
</evidence>
<evidence type="ECO:0000256" key="2">
    <source>
        <dbReference type="ARBA" id="ARBA00022670"/>
    </source>
</evidence>
<dbReference type="EMBL" id="JAERUA010000023">
    <property type="protein sequence ID" value="KAI1883549.1"/>
    <property type="molecule type" value="Genomic_DNA"/>
</dbReference>
<dbReference type="InterPro" id="IPR011600">
    <property type="entry name" value="Pept_C14_caspase"/>
</dbReference>
<dbReference type="PRINTS" id="PR00376">
    <property type="entry name" value="IL1BCENZYME"/>
</dbReference>
<dbReference type="OrthoDB" id="6116485at2759"/>
<dbReference type="Gene3D" id="3.40.50.1460">
    <property type="match status" value="1"/>
</dbReference>
<dbReference type="PANTHER" id="PTHR22576">
    <property type="entry name" value="MUCOSA ASSOCIATED LYMPHOID TISSUE LYMPHOMA TRANSLOCATION PROTEIN 1/PARACASPASE"/>
    <property type="match status" value="1"/>
</dbReference>
<dbReference type="InterPro" id="IPR016129">
    <property type="entry name" value="Caspase_his_AS"/>
</dbReference>
<organism evidence="10 11">
    <name type="scientific">Albula goreensis</name>
    <dbReference type="NCBI Taxonomy" id="1534307"/>
    <lineage>
        <taxon>Eukaryota</taxon>
        <taxon>Metazoa</taxon>
        <taxon>Chordata</taxon>
        <taxon>Craniata</taxon>
        <taxon>Vertebrata</taxon>
        <taxon>Euteleostomi</taxon>
        <taxon>Actinopterygii</taxon>
        <taxon>Neopterygii</taxon>
        <taxon>Teleostei</taxon>
        <taxon>Albuliformes</taxon>
        <taxon>Albulidae</taxon>
        <taxon>Albula</taxon>
    </lineage>
</organism>
<gene>
    <name evidence="10" type="ORF">AGOR_G00232730</name>
</gene>
<dbReference type="PROSITE" id="PS50207">
    <property type="entry name" value="CASPASE_P10"/>
    <property type="match status" value="1"/>
</dbReference>
<dbReference type="InterPro" id="IPR033139">
    <property type="entry name" value="Caspase_cys_AS"/>
</dbReference>
<dbReference type="SMART" id="SM00115">
    <property type="entry name" value="CASc"/>
    <property type="match status" value="1"/>
</dbReference>
<keyword evidence="11" id="KW-1185">Reference proteome</keyword>